<feature type="transmembrane region" description="Helical" evidence="4">
    <location>
        <begin position="74"/>
        <end position="92"/>
    </location>
</feature>
<dbReference type="PROSITE" id="PS50850">
    <property type="entry name" value="MFS"/>
    <property type="match status" value="1"/>
</dbReference>
<evidence type="ECO:0000256" key="3">
    <source>
        <dbReference type="ARBA" id="ARBA00023136"/>
    </source>
</evidence>
<dbReference type="PANTHER" id="PTHR23537:SF1">
    <property type="entry name" value="SUGAR TRANSPORTER"/>
    <property type="match status" value="1"/>
</dbReference>
<keyword evidence="1 4" id="KW-0812">Transmembrane</keyword>
<evidence type="ECO:0000313" key="7">
    <source>
        <dbReference type="Proteomes" id="UP001158087"/>
    </source>
</evidence>
<keyword evidence="2 4" id="KW-1133">Transmembrane helix</keyword>
<dbReference type="EMBL" id="JAODYY010000007">
    <property type="protein sequence ID" value="MDH0125571.1"/>
    <property type="molecule type" value="Genomic_DNA"/>
</dbReference>
<dbReference type="InterPro" id="IPR010645">
    <property type="entry name" value="MFS_4"/>
</dbReference>
<dbReference type="Gene3D" id="1.20.1250.20">
    <property type="entry name" value="MFS general substrate transporter like domains"/>
    <property type="match status" value="1"/>
</dbReference>
<keyword evidence="3 4" id="KW-0472">Membrane</keyword>
<dbReference type="GO" id="GO:0022857">
    <property type="term" value="F:transmembrane transporter activity"/>
    <property type="evidence" value="ECO:0007669"/>
    <property type="project" value="InterPro"/>
</dbReference>
<evidence type="ECO:0000313" key="6">
    <source>
        <dbReference type="EMBL" id="MDH0125571.1"/>
    </source>
</evidence>
<reference evidence="6" key="1">
    <citation type="submission" date="2022-09" db="EMBL/GenBank/DDBJ databases">
        <title>Intensive care unit water sources are persistently colonized with multi-drug resistant bacteria and are the site of extensive horizontal gene transfer of antibiotic resistance genes.</title>
        <authorList>
            <person name="Diorio-Toth L."/>
        </authorList>
    </citation>
    <scope>NUCLEOTIDE SEQUENCE</scope>
    <source>
        <strain evidence="6">GD04153</strain>
    </source>
</reference>
<dbReference type="GO" id="GO:0005886">
    <property type="term" value="C:plasma membrane"/>
    <property type="evidence" value="ECO:0007669"/>
    <property type="project" value="TreeGrafter"/>
</dbReference>
<gene>
    <name evidence="6" type="ORF">N7376_16310</name>
</gene>
<organism evidence="6 7">
    <name type="scientific">Brucella intermedia GD04153</name>
    <dbReference type="NCBI Taxonomy" id="2975438"/>
    <lineage>
        <taxon>Bacteria</taxon>
        <taxon>Pseudomonadati</taxon>
        <taxon>Pseudomonadota</taxon>
        <taxon>Alphaproteobacteria</taxon>
        <taxon>Hyphomicrobiales</taxon>
        <taxon>Brucellaceae</taxon>
        <taxon>Brucella/Ochrobactrum group</taxon>
        <taxon>Brucella</taxon>
    </lineage>
</organism>
<evidence type="ECO:0000256" key="2">
    <source>
        <dbReference type="ARBA" id="ARBA00022989"/>
    </source>
</evidence>
<accession>A0AA42H8T0</accession>
<dbReference type="PANTHER" id="PTHR23537">
    <property type="match status" value="1"/>
</dbReference>
<evidence type="ECO:0000256" key="1">
    <source>
        <dbReference type="ARBA" id="ARBA00022692"/>
    </source>
</evidence>
<dbReference type="Proteomes" id="UP001158087">
    <property type="component" value="Unassembled WGS sequence"/>
</dbReference>
<name>A0AA42H8T0_9HYPH</name>
<dbReference type="InterPro" id="IPR020846">
    <property type="entry name" value="MFS_dom"/>
</dbReference>
<feature type="transmembrane region" description="Helical" evidence="4">
    <location>
        <begin position="42"/>
        <end position="62"/>
    </location>
</feature>
<dbReference type="SUPFAM" id="SSF103473">
    <property type="entry name" value="MFS general substrate transporter"/>
    <property type="match status" value="1"/>
</dbReference>
<proteinExistence type="predicted"/>
<sequence length="105" mass="11101">MKPLVKIGLLAFGPALGLGIARFAYGLLLPPMRENLDWSYSQAGWMNTIKAIGYIVGAMTAASVARRLGAARTYGLGAFLTVAAVLALGLRLRTSVTGLFESSKK</sequence>
<dbReference type="AlphaFoldDB" id="A0AA42H8T0"/>
<evidence type="ECO:0000256" key="4">
    <source>
        <dbReference type="SAM" id="Phobius"/>
    </source>
</evidence>
<protein>
    <submittedName>
        <fullName evidence="6">YbfB/YjiJ family MFS transporter</fullName>
    </submittedName>
</protein>
<dbReference type="InterPro" id="IPR036259">
    <property type="entry name" value="MFS_trans_sf"/>
</dbReference>
<evidence type="ECO:0000259" key="5">
    <source>
        <dbReference type="PROSITE" id="PS50850"/>
    </source>
</evidence>
<dbReference type="Pfam" id="PF06779">
    <property type="entry name" value="MFS_4"/>
    <property type="match status" value="1"/>
</dbReference>
<comment type="caution">
    <text evidence="6">The sequence shown here is derived from an EMBL/GenBank/DDBJ whole genome shotgun (WGS) entry which is preliminary data.</text>
</comment>
<feature type="domain" description="Major facilitator superfamily (MFS) profile" evidence="5">
    <location>
        <begin position="3"/>
        <end position="105"/>
    </location>
</feature>